<keyword evidence="2" id="KW-1003">Cell membrane</keyword>
<dbReference type="GO" id="GO:0005886">
    <property type="term" value="C:plasma membrane"/>
    <property type="evidence" value="ECO:0007669"/>
    <property type="project" value="UniProtKB-SubCell"/>
</dbReference>
<feature type="transmembrane region" description="Helical" evidence="6">
    <location>
        <begin position="249"/>
        <end position="267"/>
    </location>
</feature>
<protein>
    <recommendedName>
        <fullName evidence="7">EamA domain-containing protein</fullName>
    </recommendedName>
</protein>
<keyword evidence="9" id="KW-1185">Reference proteome</keyword>
<evidence type="ECO:0000256" key="5">
    <source>
        <dbReference type="ARBA" id="ARBA00023136"/>
    </source>
</evidence>
<comment type="caution">
    <text evidence="8">The sequence shown here is derived from an EMBL/GenBank/DDBJ whole genome shotgun (WGS) entry which is preliminary data.</text>
</comment>
<feature type="transmembrane region" description="Helical" evidence="6">
    <location>
        <begin position="273"/>
        <end position="291"/>
    </location>
</feature>
<evidence type="ECO:0000259" key="7">
    <source>
        <dbReference type="Pfam" id="PF00892"/>
    </source>
</evidence>
<organism evidence="8 9">
    <name type="scientific">Leptospira koniambonensis</name>
    <dbReference type="NCBI Taxonomy" id="2484950"/>
    <lineage>
        <taxon>Bacteria</taxon>
        <taxon>Pseudomonadati</taxon>
        <taxon>Spirochaetota</taxon>
        <taxon>Spirochaetia</taxon>
        <taxon>Leptospirales</taxon>
        <taxon>Leptospiraceae</taxon>
        <taxon>Leptospira</taxon>
    </lineage>
</organism>
<feature type="transmembrane region" description="Helical" evidence="6">
    <location>
        <begin position="155"/>
        <end position="173"/>
    </location>
</feature>
<feature type="transmembrane region" description="Helical" evidence="6">
    <location>
        <begin position="185"/>
        <end position="205"/>
    </location>
</feature>
<keyword evidence="4 6" id="KW-1133">Transmembrane helix</keyword>
<dbReference type="SUPFAM" id="SSF103481">
    <property type="entry name" value="Multidrug resistance efflux transporter EmrE"/>
    <property type="match status" value="2"/>
</dbReference>
<evidence type="ECO:0000256" key="2">
    <source>
        <dbReference type="ARBA" id="ARBA00022475"/>
    </source>
</evidence>
<evidence type="ECO:0000256" key="4">
    <source>
        <dbReference type="ARBA" id="ARBA00022989"/>
    </source>
</evidence>
<feature type="transmembrane region" description="Helical" evidence="6">
    <location>
        <begin position="128"/>
        <end position="149"/>
    </location>
</feature>
<dbReference type="OrthoDB" id="9805239at2"/>
<dbReference type="RefSeq" id="WP_135614051.1">
    <property type="nucleotide sequence ID" value="NZ_RQFY01000004.1"/>
</dbReference>
<feature type="transmembrane region" description="Helical" evidence="6">
    <location>
        <begin position="7"/>
        <end position="24"/>
    </location>
</feature>
<dbReference type="AlphaFoldDB" id="A0A4V6QLT3"/>
<accession>A0A4V6QLT3</accession>
<evidence type="ECO:0000313" key="9">
    <source>
        <dbReference type="Proteomes" id="UP000297871"/>
    </source>
</evidence>
<feature type="transmembrane region" description="Helical" evidence="6">
    <location>
        <begin position="30"/>
        <end position="54"/>
    </location>
</feature>
<gene>
    <name evidence="8" type="ORF">EHQ52_04335</name>
</gene>
<dbReference type="EMBL" id="RQFY01000004">
    <property type="protein sequence ID" value="TGL33769.1"/>
    <property type="molecule type" value="Genomic_DNA"/>
</dbReference>
<evidence type="ECO:0000313" key="8">
    <source>
        <dbReference type="EMBL" id="TGL33769.1"/>
    </source>
</evidence>
<evidence type="ECO:0000256" key="1">
    <source>
        <dbReference type="ARBA" id="ARBA00004651"/>
    </source>
</evidence>
<dbReference type="InterPro" id="IPR050638">
    <property type="entry name" value="AA-Vitamin_Transporters"/>
</dbReference>
<feature type="transmembrane region" description="Helical" evidence="6">
    <location>
        <begin position="217"/>
        <end position="237"/>
    </location>
</feature>
<sequence>MSSIKPYLSLIFFALITGTTFHVAKEALTYFSPSLAGALRFVFATFFLFLFVFITNRKLLKVDRRTLLVFVSLGIIGVFGFNFFFFIGMKKASPMNAAIVIAASPAIAIFLSYFLLKTKIKFQHYLGTLISFLGVILVISDGSIAALLNAFHGEGILFILMAATCWSFYSVGMKKYIPGVSTIQTTAYTALFGTITLLVLTLINGDWNTEFKEIPNSAWLAILYMAGLSTFLGYLCWNYGIQAVGPDKAVVFGNLIPVVAMLTSWVLGEAPNVYDLGGAFLVIFGIFIVNAKLRSAKKEKTTGSEIRLQE</sequence>
<comment type="subcellular location">
    <subcellularLocation>
        <location evidence="1">Cell membrane</location>
        <topology evidence="1">Multi-pass membrane protein</topology>
    </subcellularLocation>
</comment>
<name>A0A4V6QLT3_9LEPT</name>
<feature type="transmembrane region" description="Helical" evidence="6">
    <location>
        <begin position="95"/>
        <end position="116"/>
    </location>
</feature>
<dbReference type="InterPro" id="IPR000620">
    <property type="entry name" value="EamA_dom"/>
</dbReference>
<dbReference type="PANTHER" id="PTHR32322">
    <property type="entry name" value="INNER MEMBRANE TRANSPORTER"/>
    <property type="match status" value="1"/>
</dbReference>
<feature type="transmembrane region" description="Helical" evidence="6">
    <location>
        <begin position="66"/>
        <end position="89"/>
    </location>
</feature>
<dbReference type="Proteomes" id="UP000297871">
    <property type="component" value="Unassembled WGS sequence"/>
</dbReference>
<dbReference type="Pfam" id="PF00892">
    <property type="entry name" value="EamA"/>
    <property type="match status" value="2"/>
</dbReference>
<dbReference type="InterPro" id="IPR037185">
    <property type="entry name" value="EmrE-like"/>
</dbReference>
<evidence type="ECO:0000256" key="6">
    <source>
        <dbReference type="SAM" id="Phobius"/>
    </source>
</evidence>
<dbReference type="PANTHER" id="PTHR32322:SF18">
    <property type="entry name" value="S-ADENOSYLMETHIONINE_S-ADENOSYLHOMOCYSTEINE TRANSPORTER"/>
    <property type="match status" value="1"/>
</dbReference>
<feature type="domain" description="EamA" evidence="7">
    <location>
        <begin position="7"/>
        <end position="139"/>
    </location>
</feature>
<feature type="domain" description="EamA" evidence="7">
    <location>
        <begin position="155"/>
        <end position="290"/>
    </location>
</feature>
<evidence type="ECO:0000256" key="3">
    <source>
        <dbReference type="ARBA" id="ARBA00022692"/>
    </source>
</evidence>
<keyword evidence="5 6" id="KW-0472">Membrane</keyword>
<reference evidence="8" key="1">
    <citation type="journal article" date="2019" name="PLoS Negl. Trop. Dis.">
        <title>Revisiting the worldwide diversity of Leptospira species in the environment.</title>
        <authorList>
            <person name="Vincent A.T."/>
            <person name="Schiettekatte O."/>
            <person name="Bourhy P."/>
            <person name="Veyrier F.J."/>
            <person name="Picardeau M."/>
        </authorList>
    </citation>
    <scope>NUCLEOTIDE SEQUENCE [LARGE SCALE GENOMIC DNA]</scope>
    <source>
        <strain evidence="8">201800265</strain>
    </source>
</reference>
<proteinExistence type="predicted"/>
<keyword evidence="3 6" id="KW-0812">Transmembrane</keyword>